<dbReference type="AlphaFoldDB" id="A0A3B0SNQ1"/>
<accession>A0A3B0SNQ1</accession>
<sequence>MKDKLLRTGVVGTVILALCCFTPILVVLVMAVGLAAIVGYLDYVLFPALGVFILITIYALMRRRTCKMKT</sequence>
<dbReference type="EMBL" id="UOEG01000148">
    <property type="protein sequence ID" value="VAV96485.1"/>
    <property type="molecule type" value="Genomic_DNA"/>
</dbReference>
<name>A0A3B0SNQ1_9ZZZZ</name>
<keyword evidence="1" id="KW-1133">Transmembrane helix</keyword>
<feature type="transmembrane region" description="Helical" evidence="1">
    <location>
        <begin position="12"/>
        <end position="37"/>
    </location>
</feature>
<keyword evidence="1" id="KW-0812">Transmembrane</keyword>
<keyword evidence="1" id="KW-0472">Membrane</keyword>
<dbReference type="GO" id="GO:0016020">
    <property type="term" value="C:membrane"/>
    <property type="evidence" value="ECO:0007669"/>
    <property type="project" value="InterPro"/>
</dbReference>
<protein>
    <recommendedName>
        <fullName evidence="3">Mercury resistance system transport protein MerF</fullName>
    </recommendedName>
</protein>
<dbReference type="Gene3D" id="1.10.287.910">
    <property type="entry name" value="bacterial mercury transporter, merf"/>
    <property type="match status" value="1"/>
</dbReference>
<dbReference type="InterPro" id="IPR021091">
    <property type="entry name" value="Mercury_ion_transport_MerF"/>
</dbReference>
<evidence type="ECO:0008006" key="3">
    <source>
        <dbReference type="Google" id="ProtNLM"/>
    </source>
</evidence>
<proteinExistence type="predicted"/>
<dbReference type="NCBIfam" id="NF033565">
    <property type="entry name" value="trans_MerF"/>
    <property type="match status" value="1"/>
</dbReference>
<feature type="transmembrane region" description="Helical" evidence="1">
    <location>
        <begin position="43"/>
        <end position="61"/>
    </location>
</feature>
<dbReference type="Pfam" id="PF11431">
    <property type="entry name" value="Transport_MerF"/>
    <property type="match status" value="1"/>
</dbReference>
<evidence type="ECO:0000313" key="2">
    <source>
        <dbReference type="EMBL" id="VAV96485.1"/>
    </source>
</evidence>
<gene>
    <name evidence="2" type="ORF">MNBD_ALPHA07-1032</name>
</gene>
<evidence type="ECO:0000256" key="1">
    <source>
        <dbReference type="SAM" id="Phobius"/>
    </source>
</evidence>
<organism evidence="2">
    <name type="scientific">hydrothermal vent metagenome</name>
    <dbReference type="NCBI Taxonomy" id="652676"/>
    <lineage>
        <taxon>unclassified sequences</taxon>
        <taxon>metagenomes</taxon>
        <taxon>ecological metagenomes</taxon>
    </lineage>
</organism>
<reference evidence="2" key="1">
    <citation type="submission" date="2018-06" db="EMBL/GenBank/DDBJ databases">
        <authorList>
            <person name="Zhirakovskaya E."/>
        </authorList>
    </citation>
    <scope>NUCLEOTIDE SEQUENCE</scope>
</reference>